<organism evidence="1 2">
    <name type="scientific">Maritalea mediterranea</name>
    <dbReference type="NCBI Taxonomy" id="2909667"/>
    <lineage>
        <taxon>Bacteria</taxon>
        <taxon>Pseudomonadati</taxon>
        <taxon>Pseudomonadota</taxon>
        <taxon>Alphaproteobacteria</taxon>
        <taxon>Hyphomicrobiales</taxon>
        <taxon>Devosiaceae</taxon>
        <taxon>Maritalea</taxon>
    </lineage>
</organism>
<accession>A0ABS9ECZ9</accession>
<dbReference type="EMBL" id="JAKGTI010000002">
    <property type="protein sequence ID" value="MCF4099316.1"/>
    <property type="molecule type" value="Genomic_DNA"/>
</dbReference>
<name>A0ABS9ECZ9_9HYPH</name>
<evidence type="ECO:0008006" key="3">
    <source>
        <dbReference type="Google" id="ProtNLM"/>
    </source>
</evidence>
<dbReference type="RefSeq" id="WP_236114938.1">
    <property type="nucleotide sequence ID" value="NZ_JAKGTI010000002.1"/>
</dbReference>
<sequence>MRLKKKGRELFEQITTTAEGTRSKSEVLGLGDHEFVPWQVGAVMCGGIKLSRMAVKKTQPDDATRTKLRDDYANSADSLTLASQVVATNFQTVAAANDYWR</sequence>
<evidence type="ECO:0000313" key="1">
    <source>
        <dbReference type="EMBL" id="MCF4099316.1"/>
    </source>
</evidence>
<dbReference type="Pfam" id="PF11534">
    <property type="entry name" value="HTHP"/>
    <property type="match status" value="1"/>
</dbReference>
<gene>
    <name evidence="1" type="ORF">L1I42_12510</name>
</gene>
<evidence type="ECO:0000313" key="2">
    <source>
        <dbReference type="Proteomes" id="UP001201217"/>
    </source>
</evidence>
<dbReference type="Gene3D" id="6.10.80.10">
    <property type="entry name" value="Hexameric tyrosine-coordinated heme protein (HTHP)"/>
    <property type="match status" value="1"/>
</dbReference>
<proteinExistence type="predicted"/>
<dbReference type="InterPro" id="IPR038125">
    <property type="entry name" value="HTHP_sf"/>
</dbReference>
<dbReference type="Proteomes" id="UP001201217">
    <property type="component" value="Unassembled WGS sequence"/>
</dbReference>
<dbReference type="InterPro" id="IPR021111">
    <property type="entry name" value="Hexamer_Tyr-coord_heme_pr_HTHP"/>
</dbReference>
<keyword evidence="2" id="KW-1185">Reference proteome</keyword>
<reference evidence="1 2" key="1">
    <citation type="submission" date="2022-01" db="EMBL/GenBank/DDBJ databases">
        <title>Maritalea mediterranea sp. nov., isolated from marine plastic residues from the Malva-rosa beach (Valencia, Spain).</title>
        <authorList>
            <person name="Vidal-Verdu A."/>
            <person name="Molina-Menor E."/>
            <person name="Pascual J."/>
            <person name="Pereto J."/>
            <person name="Porcar M."/>
        </authorList>
    </citation>
    <scope>NUCLEOTIDE SEQUENCE [LARGE SCALE GENOMIC DNA]</scope>
    <source>
        <strain evidence="1 2">P4.10X</strain>
    </source>
</reference>
<protein>
    <recommendedName>
        <fullName evidence="3">Peroxidase</fullName>
    </recommendedName>
</protein>
<comment type="caution">
    <text evidence="1">The sequence shown here is derived from an EMBL/GenBank/DDBJ whole genome shotgun (WGS) entry which is preliminary data.</text>
</comment>